<keyword evidence="7" id="KW-1185">Reference proteome</keyword>
<gene>
    <name evidence="6" type="ORF">GCM10009606_09560</name>
</gene>
<evidence type="ECO:0000313" key="7">
    <source>
        <dbReference type="Proteomes" id="UP001499979"/>
    </source>
</evidence>
<feature type="transmembrane region" description="Helical" evidence="5">
    <location>
        <begin position="71"/>
        <end position="87"/>
    </location>
</feature>
<dbReference type="InterPro" id="IPR036259">
    <property type="entry name" value="MFS_trans_sf"/>
</dbReference>
<sequence length="397" mass="40785">MDISRARVATAAGFLSQGVILLSLTTRLPDFQDRWGLSDVTLSLLLLMMILLAGVGSVSAEGLARRTDSALLLRVGLVTVAVGVPVLCTAPAAAVFVLGLAVYGFGLGMVDASTNMQAVAIEHRYGRPILPSFHGAWTLGGVIGAAVTLVTSDLPLEAGAALGVIPLLVACAPFLPRDHGPTELATRVAVPWRPILLVGTAMVLFYMVDTAVQTWGPLFVDHTFTTPERYVALPALCYLLASGTVRLAGDAVVARFGPVPVLRAGAVVGAGALAIVVFSPTWQVAVLGFSILGAGVAVVAPLSFSAAARIAGGEGFAPAVRQARVDAVIARFNQFNYLGALLGSVLTGLVGKDSLRIGFAVPMVLVLGILPLAPAFAPRILPTRVSAPRPSASGSGS</sequence>
<proteinExistence type="predicted"/>
<feature type="transmembrane region" description="Helical" evidence="5">
    <location>
        <begin position="261"/>
        <end position="278"/>
    </location>
</feature>
<reference evidence="7" key="1">
    <citation type="journal article" date="2019" name="Int. J. Syst. Evol. Microbiol.">
        <title>The Global Catalogue of Microorganisms (GCM) 10K type strain sequencing project: providing services to taxonomists for standard genome sequencing and annotation.</title>
        <authorList>
            <consortium name="The Broad Institute Genomics Platform"/>
            <consortium name="The Broad Institute Genome Sequencing Center for Infectious Disease"/>
            <person name="Wu L."/>
            <person name="Ma J."/>
        </authorList>
    </citation>
    <scope>NUCLEOTIDE SEQUENCE [LARGE SCALE GENOMIC DNA]</scope>
    <source>
        <strain evidence="7">JCM 11813</strain>
    </source>
</reference>
<dbReference type="Gene3D" id="1.20.1250.20">
    <property type="entry name" value="MFS general substrate transporter like domains"/>
    <property type="match status" value="2"/>
</dbReference>
<feature type="transmembrane region" description="Helical" evidence="5">
    <location>
        <begin position="357"/>
        <end position="377"/>
    </location>
</feature>
<evidence type="ECO:0000256" key="5">
    <source>
        <dbReference type="SAM" id="Phobius"/>
    </source>
</evidence>
<feature type="transmembrane region" description="Helical" evidence="5">
    <location>
        <begin position="40"/>
        <end position="59"/>
    </location>
</feature>
<keyword evidence="4 5" id="KW-0472">Membrane</keyword>
<dbReference type="RefSeq" id="WP_343906131.1">
    <property type="nucleotide sequence ID" value="NZ_BAAAJE010000002.1"/>
</dbReference>
<comment type="caution">
    <text evidence="6">The sequence shown here is derived from an EMBL/GenBank/DDBJ whole genome shotgun (WGS) entry which is preliminary data.</text>
</comment>
<dbReference type="PANTHER" id="PTHR23514">
    <property type="entry name" value="BYPASS OF STOP CODON PROTEIN 6"/>
    <property type="match status" value="1"/>
</dbReference>
<keyword evidence="2 5" id="KW-0812">Transmembrane</keyword>
<feature type="transmembrane region" description="Helical" evidence="5">
    <location>
        <begin position="284"/>
        <end position="311"/>
    </location>
</feature>
<feature type="transmembrane region" description="Helical" evidence="5">
    <location>
        <begin position="93"/>
        <end position="112"/>
    </location>
</feature>
<feature type="transmembrane region" description="Helical" evidence="5">
    <location>
        <begin position="195"/>
        <end position="218"/>
    </location>
</feature>
<organism evidence="6 7">
    <name type="scientific">Nocardioides aquiterrae</name>
    <dbReference type="NCBI Taxonomy" id="203799"/>
    <lineage>
        <taxon>Bacteria</taxon>
        <taxon>Bacillati</taxon>
        <taxon>Actinomycetota</taxon>
        <taxon>Actinomycetes</taxon>
        <taxon>Propionibacteriales</taxon>
        <taxon>Nocardioidaceae</taxon>
        <taxon>Nocardioides</taxon>
    </lineage>
</organism>
<protein>
    <submittedName>
        <fullName evidence="6">MFS transporter</fullName>
    </submittedName>
</protein>
<dbReference type="PANTHER" id="PTHR23514:SF13">
    <property type="entry name" value="INNER MEMBRANE PROTEIN YBJJ"/>
    <property type="match status" value="1"/>
</dbReference>
<dbReference type="EMBL" id="BAAAJE010000002">
    <property type="protein sequence ID" value="GAA1131545.1"/>
    <property type="molecule type" value="Genomic_DNA"/>
</dbReference>
<dbReference type="SUPFAM" id="SSF103473">
    <property type="entry name" value="MFS general substrate transporter"/>
    <property type="match status" value="1"/>
</dbReference>
<evidence type="ECO:0000256" key="1">
    <source>
        <dbReference type="ARBA" id="ARBA00004141"/>
    </source>
</evidence>
<accession>A0ABP4ETK8</accession>
<evidence type="ECO:0000256" key="4">
    <source>
        <dbReference type="ARBA" id="ARBA00023136"/>
    </source>
</evidence>
<feature type="transmembrane region" description="Helical" evidence="5">
    <location>
        <begin position="158"/>
        <end position="175"/>
    </location>
</feature>
<feature type="transmembrane region" description="Helical" evidence="5">
    <location>
        <begin position="332"/>
        <end position="351"/>
    </location>
</feature>
<dbReference type="Proteomes" id="UP001499979">
    <property type="component" value="Unassembled WGS sequence"/>
</dbReference>
<name>A0ABP4ETK8_9ACTN</name>
<evidence type="ECO:0000313" key="6">
    <source>
        <dbReference type="EMBL" id="GAA1131545.1"/>
    </source>
</evidence>
<keyword evidence="3 5" id="KW-1133">Transmembrane helix</keyword>
<dbReference type="InterPro" id="IPR051788">
    <property type="entry name" value="MFS_Transporter"/>
</dbReference>
<evidence type="ECO:0000256" key="2">
    <source>
        <dbReference type="ARBA" id="ARBA00022692"/>
    </source>
</evidence>
<feature type="transmembrane region" description="Helical" evidence="5">
    <location>
        <begin position="7"/>
        <end position="28"/>
    </location>
</feature>
<evidence type="ECO:0000256" key="3">
    <source>
        <dbReference type="ARBA" id="ARBA00022989"/>
    </source>
</evidence>
<feature type="transmembrane region" description="Helical" evidence="5">
    <location>
        <begin position="230"/>
        <end position="249"/>
    </location>
</feature>
<feature type="transmembrane region" description="Helical" evidence="5">
    <location>
        <begin position="133"/>
        <end position="152"/>
    </location>
</feature>
<comment type="subcellular location">
    <subcellularLocation>
        <location evidence="1">Membrane</location>
        <topology evidence="1">Multi-pass membrane protein</topology>
    </subcellularLocation>
</comment>